<organism evidence="2 3">
    <name type="scientific">Novosphingobium tardum</name>
    <dbReference type="NCBI Taxonomy" id="1538021"/>
    <lineage>
        <taxon>Bacteria</taxon>
        <taxon>Pseudomonadati</taxon>
        <taxon>Pseudomonadota</taxon>
        <taxon>Alphaproteobacteria</taxon>
        <taxon>Sphingomonadales</taxon>
        <taxon>Sphingomonadaceae</taxon>
        <taxon>Novosphingobium</taxon>
    </lineage>
</organism>
<proteinExistence type="predicted"/>
<dbReference type="InterPro" id="IPR011335">
    <property type="entry name" value="Restrct_endonuc-II-like"/>
</dbReference>
<dbReference type="Proteomes" id="UP001595828">
    <property type="component" value="Unassembled WGS sequence"/>
</dbReference>
<reference evidence="3" key="1">
    <citation type="journal article" date="2019" name="Int. J. Syst. Evol. Microbiol.">
        <title>The Global Catalogue of Microorganisms (GCM) 10K type strain sequencing project: providing services to taxonomists for standard genome sequencing and annotation.</title>
        <authorList>
            <consortium name="The Broad Institute Genomics Platform"/>
            <consortium name="The Broad Institute Genome Sequencing Center for Infectious Disease"/>
            <person name="Wu L."/>
            <person name="Ma J."/>
        </authorList>
    </citation>
    <scope>NUCLEOTIDE SEQUENCE [LARGE SCALE GENOMIC DNA]</scope>
    <source>
        <strain evidence="3">CGMCC 1.12989</strain>
    </source>
</reference>
<comment type="caution">
    <text evidence="2">The sequence shown here is derived from an EMBL/GenBank/DDBJ whole genome shotgun (WGS) entry which is preliminary data.</text>
</comment>
<dbReference type="InterPro" id="IPR007560">
    <property type="entry name" value="Restrct_endonuc_IV_Mrr"/>
</dbReference>
<keyword evidence="2" id="KW-0540">Nuclease</keyword>
<evidence type="ECO:0000313" key="3">
    <source>
        <dbReference type="Proteomes" id="UP001595828"/>
    </source>
</evidence>
<dbReference type="GO" id="GO:0004519">
    <property type="term" value="F:endonuclease activity"/>
    <property type="evidence" value="ECO:0007669"/>
    <property type="project" value="UniProtKB-KW"/>
</dbReference>
<dbReference type="InterPro" id="IPR011856">
    <property type="entry name" value="tRNA_endonuc-like_dom_sf"/>
</dbReference>
<dbReference type="EC" id="3.1.21.-" evidence="2"/>
<protein>
    <submittedName>
        <fullName evidence="2">Restriction endonuclease</fullName>
        <ecNumber evidence="2">3.1.21.-</ecNumber>
    </submittedName>
</protein>
<keyword evidence="2" id="KW-0255">Endonuclease</keyword>
<feature type="domain" description="Restriction endonuclease type IV Mrr" evidence="1">
    <location>
        <begin position="198"/>
        <end position="314"/>
    </location>
</feature>
<sequence length="330" mass="36372">MPSFAFRTALSEDAGVRSGFALSEADMLAHLPKTHSLREGLEADVAMRVGSEDYADTVGDLLHSLGATDEPGMPTLGIRLMKLIGRDWREFATLDGMMAIEAVASHYLRLRNSNDAEQVAILAELKGMVAGKAGVWDALQEAMTYHLAFSPFFTRSVTHADRIALDALFASEHLPVEPERYFDQRFINYLASQPERLKDIHWRQFEGLTAEWFQRSGYSVELGPGRNDGSIDVRLWNANAAPGTPPAVMVQCKRQTRKVERVVVKALYADMLEERADAGLVVTTSDISPGAASDVSARAYPVTTANRAQVQRWIEAMRSPEAGVIAGEFE</sequence>
<dbReference type="PANTHER" id="PTHR30015:SF7">
    <property type="entry name" value="TYPE IV METHYL-DIRECTED RESTRICTION ENZYME ECOKMRR"/>
    <property type="match status" value="1"/>
</dbReference>
<gene>
    <name evidence="2" type="ORF">ACFO0A_13025</name>
</gene>
<dbReference type="GO" id="GO:0016787">
    <property type="term" value="F:hydrolase activity"/>
    <property type="evidence" value="ECO:0007669"/>
    <property type="project" value="UniProtKB-KW"/>
</dbReference>
<evidence type="ECO:0000313" key="2">
    <source>
        <dbReference type="EMBL" id="MFC4295977.1"/>
    </source>
</evidence>
<dbReference type="RefSeq" id="WP_379539432.1">
    <property type="nucleotide sequence ID" value="NZ_JBHSDR010000006.1"/>
</dbReference>
<dbReference type="PANTHER" id="PTHR30015">
    <property type="entry name" value="MRR RESTRICTION SYSTEM PROTEIN"/>
    <property type="match status" value="1"/>
</dbReference>
<dbReference type="SUPFAM" id="SSF52980">
    <property type="entry name" value="Restriction endonuclease-like"/>
    <property type="match status" value="1"/>
</dbReference>
<accession>A0ABV8RRS6</accession>
<evidence type="ECO:0000259" key="1">
    <source>
        <dbReference type="Pfam" id="PF04471"/>
    </source>
</evidence>
<keyword evidence="3" id="KW-1185">Reference proteome</keyword>
<dbReference type="Pfam" id="PF04471">
    <property type="entry name" value="Mrr_cat"/>
    <property type="match status" value="1"/>
</dbReference>
<name>A0ABV8RRS6_9SPHN</name>
<dbReference type="InterPro" id="IPR052906">
    <property type="entry name" value="Type_IV_Methyl-Rstrct_Enzyme"/>
</dbReference>
<dbReference type="EMBL" id="JBHSDR010000006">
    <property type="protein sequence ID" value="MFC4295977.1"/>
    <property type="molecule type" value="Genomic_DNA"/>
</dbReference>
<keyword evidence="2" id="KW-0378">Hydrolase</keyword>
<dbReference type="Gene3D" id="3.40.1350.10">
    <property type="match status" value="1"/>
</dbReference>